<feature type="transmembrane region" description="Helical" evidence="1">
    <location>
        <begin position="33"/>
        <end position="53"/>
    </location>
</feature>
<dbReference type="RefSeq" id="WP_232175694.1">
    <property type="nucleotide sequence ID" value="NZ_JAJPWV010000001.1"/>
</dbReference>
<gene>
    <name evidence="3" type="ORF">LT679_03905</name>
</gene>
<dbReference type="Proteomes" id="UP001199919">
    <property type="component" value="Unassembled WGS sequence"/>
</dbReference>
<name>A0ABS8U0G2_9SPHI</name>
<dbReference type="SUPFAM" id="SSF55874">
    <property type="entry name" value="ATPase domain of HSP90 chaperone/DNA topoisomerase II/histidine kinase"/>
    <property type="match status" value="1"/>
</dbReference>
<protein>
    <submittedName>
        <fullName evidence="3">Histidine kinase</fullName>
    </submittedName>
</protein>
<dbReference type="PANTHER" id="PTHR34220:SF7">
    <property type="entry name" value="SENSOR HISTIDINE KINASE YPDA"/>
    <property type="match status" value="1"/>
</dbReference>
<evidence type="ECO:0000256" key="1">
    <source>
        <dbReference type="SAM" id="Phobius"/>
    </source>
</evidence>
<dbReference type="EMBL" id="JAJPWV010000001">
    <property type="protein sequence ID" value="MCD8739737.1"/>
    <property type="molecule type" value="Genomic_DNA"/>
</dbReference>
<keyword evidence="3" id="KW-0418">Kinase</keyword>
<keyword evidence="3" id="KW-0808">Transferase</keyword>
<keyword evidence="1" id="KW-0812">Transmembrane</keyword>
<dbReference type="Pfam" id="PF06580">
    <property type="entry name" value="His_kinase"/>
    <property type="match status" value="1"/>
</dbReference>
<sequence>MLPLLVWILLLLMPLATSPLSLPEAIRHRFITHVVILNSLLLVVFYLHTYIVYPLLQRKGWLVYIVGLLILFAVYWFSWYITRSEPPKPNDDFMRRAEEGFRRMQPPASPDQMPSQRFGGPRWGGPGVFMPILSPFIAILCSFCYIVLLNNAERQQALKERETVHLRTELNCLRSQINPHFLFNILNNLTSLARKHSELMEPAIINLSQLMRYMLFESDDNKVSLSKEVDYIKSYIDLQMLRFNDEVSVVTEFSGNYADKLIDPMLLIALVENAFKHGTGENEHASIYISLSIDEHTDTLNFTAINSFIESFERSDRNGIGLKNLRRRLDILYPQKYNLRIENNGMLFTARLSINLA</sequence>
<evidence type="ECO:0000313" key="3">
    <source>
        <dbReference type="EMBL" id="MCD8739737.1"/>
    </source>
</evidence>
<feature type="transmembrane region" description="Helical" evidence="1">
    <location>
        <begin position="60"/>
        <end position="81"/>
    </location>
</feature>
<evidence type="ECO:0000313" key="4">
    <source>
        <dbReference type="Proteomes" id="UP001199919"/>
    </source>
</evidence>
<dbReference type="InterPro" id="IPR010559">
    <property type="entry name" value="Sig_transdc_His_kin_internal"/>
</dbReference>
<dbReference type="PANTHER" id="PTHR34220">
    <property type="entry name" value="SENSOR HISTIDINE KINASE YPDA"/>
    <property type="match status" value="1"/>
</dbReference>
<feature type="transmembrane region" description="Helical" evidence="1">
    <location>
        <begin position="128"/>
        <end position="149"/>
    </location>
</feature>
<organism evidence="3 4">
    <name type="scientific">Mucilaginibacter roseus</name>
    <dbReference type="NCBI Taxonomy" id="1528868"/>
    <lineage>
        <taxon>Bacteria</taxon>
        <taxon>Pseudomonadati</taxon>
        <taxon>Bacteroidota</taxon>
        <taxon>Sphingobacteriia</taxon>
        <taxon>Sphingobacteriales</taxon>
        <taxon>Sphingobacteriaceae</taxon>
        <taxon>Mucilaginibacter</taxon>
    </lineage>
</organism>
<dbReference type="InterPro" id="IPR036890">
    <property type="entry name" value="HATPase_C_sf"/>
</dbReference>
<comment type="caution">
    <text evidence="3">The sequence shown here is derived from an EMBL/GenBank/DDBJ whole genome shotgun (WGS) entry which is preliminary data.</text>
</comment>
<keyword evidence="1" id="KW-0472">Membrane</keyword>
<evidence type="ECO:0000259" key="2">
    <source>
        <dbReference type="Pfam" id="PF06580"/>
    </source>
</evidence>
<dbReference type="GO" id="GO:0016301">
    <property type="term" value="F:kinase activity"/>
    <property type="evidence" value="ECO:0007669"/>
    <property type="project" value="UniProtKB-KW"/>
</dbReference>
<keyword evidence="1" id="KW-1133">Transmembrane helix</keyword>
<dbReference type="Gene3D" id="3.30.565.10">
    <property type="entry name" value="Histidine kinase-like ATPase, C-terminal domain"/>
    <property type="match status" value="1"/>
</dbReference>
<feature type="domain" description="Signal transduction histidine kinase internal region" evidence="2">
    <location>
        <begin position="169"/>
        <end position="246"/>
    </location>
</feature>
<keyword evidence="4" id="KW-1185">Reference proteome</keyword>
<reference evidence="3 4" key="1">
    <citation type="submission" date="2021-12" db="EMBL/GenBank/DDBJ databases">
        <title>Mucilaginibacter roseus genome.</title>
        <authorList>
            <person name="Ferreira J.R."/>
            <person name="Newman J.D."/>
        </authorList>
    </citation>
    <scope>NUCLEOTIDE SEQUENCE [LARGE SCALE GENOMIC DNA]</scope>
    <source>
        <strain evidence="3 4">LMG 28454</strain>
    </source>
</reference>
<accession>A0ABS8U0G2</accession>
<dbReference type="InterPro" id="IPR050640">
    <property type="entry name" value="Bact_2-comp_sensor_kinase"/>
</dbReference>
<proteinExistence type="predicted"/>